<dbReference type="GO" id="GO:0006914">
    <property type="term" value="P:autophagy"/>
    <property type="evidence" value="ECO:0007669"/>
    <property type="project" value="UniProtKB-KW"/>
</dbReference>
<keyword evidence="1" id="KW-0853">WD repeat</keyword>
<comment type="similarity">
    <text evidence="4">Belongs to the WD repeat PROPPIN family.</text>
</comment>
<dbReference type="EMBL" id="LSMT01000034">
    <property type="protein sequence ID" value="PFX31543.1"/>
    <property type="molecule type" value="Genomic_DNA"/>
</dbReference>
<evidence type="ECO:0000256" key="1">
    <source>
        <dbReference type="ARBA" id="ARBA00022574"/>
    </source>
</evidence>
<name>A0A2B4SR32_STYPI</name>
<dbReference type="InterPro" id="IPR015943">
    <property type="entry name" value="WD40/YVTN_repeat-like_dom_sf"/>
</dbReference>
<dbReference type="AlphaFoldDB" id="A0A2B4SR32"/>
<evidence type="ECO:0000256" key="4">
    <source>
        <dbReference type="ARBA" id="ARBA00025740"/>
    </source>
</evidence>
<evidence type="ECO:0000256" key="5">
    <source>
        <dbReference type="SAM" id="MobiDB-lite"/>
    </source>
</evidence>
<evidence type="ECO:0000313" key="6">
    <source>
        <dbReference type="EMBL" id="PFX31543.1"/>
    </source>
</evidence>
<keyword evidence="3" id="KW-0072">Autophagy</keyword>
<dbReference type="Gene3D" id="2.130.10.10">
    <property type="entry name" value="YVTN repeat-like/Quinoprotein amine dehydrogenase"/>
    <property type="match status" value="1"/>
</dbReference>
<dbReference type="OrthoDB" id="5957095at2759"/>
<dbReference type="SUPFAM" id="SSF50978">
    <property type="entry name" value="WD40 repeat-like"/>
    <property type="match status" value="1"/>
</dbReference>
<evidence type="ECO:0000256" key="3">
    <source>
        <dbReference type="ARBA" id="ARBA00023006"/>
    </source>
</evidence>
<feature type="compositionally biased region" description="Polar residues" evidence="5">
    <location>
        <begin position="254"/>
        <end position="266"/>
    </location>
</feature>
<reference evidence="7" key="1">
    <citation type="journal article" date="2017" name="bioRxiv">
        <title>Comparative analysis of the genomes of Stylophora pistillata and Acropora digitifera provides evidence for extensive differences between species of corals.</title>
        <authorList>
            <person name="Voolstra C.R."/>
            <person name="Li Y."/>
            <person name="Liew Y.J."/>
            <person name="Baumgarten S."/>
            <person name="Zoccola D."/>
            <person name="Flot J.-F."/>
            <person name="Tambutte S."/>
            <person name="Allemand D."/>
            <person name="Aranda M."/>
        </authorList>
    </citation>
    <scope>NUCLEOTIDE SEQUENCE [LARGE SCALE GENOMIC DNA]</scope>
</reference>
<dbReference type="InterPro" id="IPR036322">
    <property type="entry name" value="WD40_repeat_dom_sf"/>
</dbReference>
<dbReference type="GO" id="GO:0005737">
    <property type="term" value="C:cytoplasm"/>
    <property type="evidence" value="ECO:0007669"/>
    <property type="project" value="UniProtKB-ARBA"/>
</dbReference>
<dbReference type="Pfam" id="PF21032">
    <property type="entry name" value="PROPPIN"/>
    <property type="match status" value="1"/>
</dbReference>
<dbReference type="InterPro" id="IPR048720">
    <property type="entry name" value="PROPPIN"/>
</dbReference>
<evidence type="ECO:0000256" key="2">
    <source>
        <dbReference type="ARBA" id="ARBA00022737"/>
    </source>
</evidence>
<proteinExistence type="inferred from homology"/>
<dbReference type="Proteomes" id="UP000225706">
    <property type="component" value="Unassembled WGS sequence"/>
</dbReference>
<gene>
    <name evidence="6" type="primary">wdr45</name>
    <name evidence="6" type="ORF">AWC38_SpisGene3648</name>
</gene>
<keyword evidence="7" id="KW-1185">Reference proteome</keyword>
<dbReference type="STRING" id="50429.A0A2B4SR32"/>
<organism evidence="6 7">
    <name type="scientific">Stylophora pistillata</name>
    <name type="common">Smooth cauliflower coral</name>
    <dbReference type="NCBI Taxonomy" id="50429"/>
    <lineage>
        <taxon>Eukaryota</taxon>
        <taxon>Metazoa</taxon>
        <taxon>Cnidaria</taxon>
        <taxon>Anthozoa</taxon>
        <taxon>Hexacorallia</taxon>
        <taxon>Scleractinia</taxon>
        <taxon>Astrocoeniina</taxon>
        <taxon>Pocilloporidae</taxon>
        <taxon>Stylophora</taxon>
    </lineage>
</organism>
<feature type="region of interest" description="Disordered" evidence="5">
    <location>
        <begin position="250"/>
        <end position="270"/>
    </location>
</feature>
<accession>A0A2B4SR32</accession>
<comment type="caution">
    <text evidence="6">The sequence shown here is derived from an EMBL/GenBank/DDBJ whole genome shotgun (WGS) entry which is preliminary data.</text>
</comment>
<sequence>MDGELRIYNVEPLSEKARVDLNEPFQISQAHMLHRCNLIAIVGTGPGARFFNDKVYIWDDMLKKLVIELSFGCPVVSIRLRRDKLFVVLKTRIQVFSFPKDPNLLFYFDTKENPKAQAIPCSLLASQDLTNRQPDTSTAPFTINAHQGELACLAVNQQGTQVATASVKGTLIRVFDSQTKTLLVELRRGADPATLYCINFSHDSAYLCVSSDKGTVHIFALKNTSLNKRSRVIMCGQKYRMLHSIENGRPQDYSVETQPKEGNNLSRKTDERMERDLTRYGWRRSHIWFIAEYNPPDNNNFPGTQRNFNEERQGNIEEPVNAHVEEMRGHFNSKFNNRKPLSLHPPVTMATDTSPMLRKLKQTVPEETEKIVRSLQKIRFQREKKGTERLFPHRQVPKTIGEKSIKLARDNNTLPEVLSRRRSREEEDKRHYLPRLDLQVLSAPSSRFSINLDKASSCGRAGEGDELASRKSILAWSACVVPATLVDFPGRKRLPLMTSLRKSRKRVKDSSVDAVSKPLSYREHSAQLLPRSSMDKPLSSTRLLYPSHHGY</sequence>
<protein>
    <submittedName>
        <fullName evidence="6">WD repeat domain phosphoinositide-interacting protein 4</fullName>
    </submittedName>
</protein>
<dbReference type="InterPro" id="IPR001680">
    <property type="entry name" value="WD40_rpt"/>
</dbReference>
<evidence type="ECO:0000313" key="7">
    <source>
        <dbReference type="Proteomes" id="UP000225706"/>
    </source>
</evidence>
<dbReference type="SMART" id="SM00320">
    <property type="entry name" value="WD40"/>
    <property type="match status" value="2"/>
</dbReference>
<keyword evidence="2" id="KW-0677">Repeat</keyword>
<dbReference type="PANTHER" id="PTHR11227">
    <property type="entry name" value="WD-REPEAT PROTEIN INTERACTING WITH PHOSPHOINOSIDES WIPI -RELATED"/>
    <property type="match status" value="1"/>
</dbReference>